<name>A0A2S5TCZ1_9GAMM</name>
<evidence type="ECO:0000256" key="5">
    <source>
        <dbReference type="ARBA" id="ARBA00022777"/>
    </source>
</evidence>
<feature type="transmembrane region" description="Helical" evidence="9">
    <location>
        <begin position="170"/>
        <end position="188"/>
    </location>
</feature>
<evidence type="ECO:0000256" key="2">
    <source>
        <dbReference type="ARBA" id="ARBA00012438"/>
    </source>
</evidence>
<dbReference type="InterPro" id="IPR005467">
    <property type="entry name" value="His_kinase_dom"/>
</dbReference>
<keyword evidence="4" id="KW-0808">Transferase</keyword>
<evidence type="ECO:0000256" key="4">
    <source>
        <dbReference type="ARBA" id="ARBA00022679"/>
    </source>
</evidence>
<keyword evidence="3 7" id="KW-0597">Phosphoprotein</keyword>
<dbReference type="PROSITE" id="PS50109">
    <property type="entry name" value="HIS_KIN"/>
    <property type="match status" value="1"/>
</dbReference>
<proteinExistence type="predicted"/>
<organism evidence="12 13">
    <name type="scientific">Solimonas fluminis</name>
    <dbReference type="NCBI Taxonomy" id="2086571"/>
    <lineage>
        <taxon>Bacteria</taxon>
        <taxon>Pseudomonadati</taxon>
        <taxon>Pseudomonadota</taxon>
        <taxon>Gammaproteobacteria</taxon>
        <taxon>Nevskiales</taxon>
        <taxon>Nevskiaceae</taxon>
        <taxon>Solimonas</taxon>
    </lineage>
</organism>
<dbReference type="Proteomes" id="UP000238220">
    <property type="component" value="Unassembled WGS sequence"/>
</dbReference>
<keyword evidence="9" id="KW-0812">Transmembrane</keyword>
<dbReference type="Gene3D" id="1.10.287.130">
    <property type="match status" value="1"/>
</dbReference>
<dbReference type="InterPro" id="IPR011006">
    <property type="entry name" value="CheY-like_superfamily"/>
</dbReference>
<sequence length="612" mass="66816">MANGREEPGAVALKDANSSSRSATDLGMSHLPVELRERDAELRSLQGELVLLMAQQARRIPLQRYLTSVLMAALLSYYVSPVLPLLWLAVVIAAVALRTHVLLGLPEDRSRSDEAKLGLASALFLGTGAVQALVVLFFPLMPVLIGAIVTIYVVGVCSATIQSTAGYQRVCLPYVLVMMVPVGVVWTLTPVADVAVFERLLFAGLILVYITTMLSHARGVYGVFMESYNIRQQRVELNRKLRSALGNAETANRAKTRFLASASHDLRQPIHALSLFSGSLLLRPMDARTAAIAEQIDKAVKSLASQLDALLDISRLDAGVIERSISSVDLPALLSQLVDEFQPQADRKGLRLTLQGLSGSVVRTDPMLLQRILRNLLSNAIKYTEQGSVDLSVEPLDDKLRISVSDTGPGIPESEQERVFEEFYQLNNPERDRSKGLGLGLAIVRRLTELLDIDLKLASVPGRGSRFSVDIPVTRSPGLPAAEATMPAGPLWRHVQVLVIDDEEAIRLGMQTLLEEMGFTVETAASTAAAVEKARDFTPSIVLADFRLRGEDNGIRTIRALRETWPELPALLISGDTAPDRLREARDAGVELLHKPVNAMTLRESILKAVNE</sequence>
<evidence type="ECO:0000256" key="3">
    <source>
        <dbReference type="ARBA" id="ARBA00022553"/>
    </source>
</evidence>
<dbReference type="OrthoDB" id="9764438at2"/>
<dbReference type="Pfam" id="PF00072">
    <property type="entry name" value="Response_reg"/>
    <property type="match status" value="1"/>
</dbReference>
<dbReference type="EC" id="2.7.13.3" evidence="2"/>
<dbReference type="InterPro" id="IPR001789">
    <property type="entry name" value="Sig_transdc_resp-reg_receiver"/>
</dbReference>
<dbReference type="InterPro" id="IPR050736">
    <property type="entry name" value="Sensor_HK_Regulatory"/>
</dbReference>
<evidence type="ECO:0000256" key="6">
    <source>
        <dbReference type="ARBA" id="ARBA00023012"/>
    </source>
</evidence>
<feature type="transmembrane region" description="Helical" evidence="9">
    <location>
        <begin position="200"/>
        <end position="224"/>
    </location>
</feature>
<dbReference type="PRINTS" id="PR00344">
    <property type="entry name" value="BCTRLSENSOR"/>
</dbReference>
<dbReference type="SMART" id="SM00387">
    <property type="entry name" value="HATPase_c"/>
    <property type="match status" value="1"/>
</dbReference>
<dbReference type="GO" id="GO:0000155">
    <property type="term" value="F:phosphorelay sensor kinase activity"/>
    <property type="evidence" value="ECO:0007669"/>
    <property type="project" value="InterPro"/>
</dbReference>
<dbReference type="InterPro" id="IPR036097">
    <property type="entry name" value="HisK_dim/P_sf"/>
</dbReference>
<feature type="region of interest" description="Disordered" evidence="8">
    <location>
        <begin position="1"/>
        <end position="25"/>
    </location>
</feature>
<dbReference type="SUPFAM" id="SSF47384">
    <property type="entry name" value="Homodimeric domain of signal transducing histidine kinase"/>
    <property type="match status" value="1"/>
</dbReference>
<dbReference type="InterPro" id="IPR003594">
    <property type="entry name" value="HATPase_dom"/>
</dbReference>
<keyword evidence="9" id="KW-0472">Membrane</keyword>
<dbReference type="PROSITE" id="PS50110">
    <property type="entry name" value="RESPONSE_REGULATORY"/>
    <property type="match status" value="1"/>
</dbReference>
<evidence type="ECO:0000256" key="1">
    <source>
        <dbReference type="ARBA" id="ARBA00000085"/>
    </source>
</evidence>
<dbReference type="Gene3D" id="3.30.565.10">
    <property type="entry name" value="Histidine kinase-like ATPase, C-terminal domain"/>
    <property type="match status" value="1"/>
</dbReference>
<dbReference type="InterPro" id="IPR003661">
    <property type="entry name" value="HisK_dim/P_dom"/>
</dbReference>
<dbReference type="SMART" id="SM00388">
    <property type="entry name" value="HisKA"/>
    <property type="match status" value="1"/>
</dbReference>
<keyword evidence="5" id="KW-0418">Kinase</keyword>
<evidence type="ECO:0000259" key="10">
    <source>
        <dbReference type="PROSITE" id="PS50109"/>
    </source>
</evidence>
<evidence type="ECO:0000256" key="7">
    <source>
        <dbReference type="PROSITE-ProRule" id="PRU00169"/>
    </source>
</evidence>
<dbReference type="SMART" id="SM00448">
    <property type="entry name" value="REC"/>
    <property type="match status" value="1"/>
</dbReference>
<feature type="domain" description="Response regulatory" evidence="11">
    <location>
        <begin position="496"/>
        <end position="610"/>
    </location>
</feature>
<evidence type="ECO:0000256" key="9">
    <source>
        <dbReference type="SAM" id="Phobius"/>
    </source>
</evidence>
<keyword evidence="6" id="KW-0902">Two-component regulatory system</keyword>
<dbReference type="CDD" id="cd00082">
    <property type="entry name" value="HisKA"/>
    <property type="match status" value="1"/>
</dbReference>
<evidence type="ECO:0000313" key="12">
    <source>
        <dbReference type="EMBL" id="PPE72871.1"/>
    </source>
</evidence>
<accession>A0A2S5TCZ1</accession>
<dbReference type="InterPro" id="IPR004358">
    <property type="entry name" value="Sig_transdc_His_kin-like_C"/>
</dbReference>
<evidence type="ECO:0000256" key="8">
    <source>
        <dbReference type="SAM" id="MobiDB-lite"/>
    </source>
</evidence>
<evidence type="ECO:0000259" key="11">
    <source>
        <dbReference type="PROSITE" id="PS50110"/>
    </source>
</evidence>
<comment type="catalytic activity">
    <reaction evidence="1">
        <text>ATP + protein L-histidine = ADP + protein N-phospho-L-histidine.</text>
        <dbReference type="EC" id="2.7.13.3"/>
    </reaction>
</comment>
<dbReference type="InterPro" id="IPR036890">
    <property type="entry name" value="HATPase_C_sf"/>
</dbReference>
<dbReference type="EMBL" id="PSNW01000009">
    <property type="protein sequence ID" value="PPE72871.1"/>
    <property type="molecule type" value="Genomic_DNA"/>
</dbReference>
<dbReference type="SUPFAM" id="SSF52172">
    <property type="entry name" value="CheY-like"/>
    <property type="match status" value="1"/>
</dbReference>
<protein>
    <recommendedName>
        <fullName evidence="2">histidine kinase</fullName>
        <ecNumber evidence="2">2.7.13.3</ecNumber>
    </recommendedName>
</protein>
<keyword evidence="9" id="KW-1133">Transmembrane helix</keyword>
<dbReference type="AlphaFoldDB" id="A0A2S5TCZ1"/>
<comment type="caution">
    <text evidence="12">The sequence shown here is derived from an EMBL/GenBank/DDBJ whole genome shotgun (WGS) entry which is preliminary data.</text>
</comment>
<dbReference type="PANTHER" id="PTHR43711:SF31">
    <property type="entry name" value="HISTIDINE KINASE"/>
    <property type="match status" value="1"/>
</dbReference>
<dbReference type="Pfam" id="PF02518">
    <property type="entry name" value="HATPase_c"/>
    <property type="match status" value="1"/>
</dbReference>
<gene>
    <name evidence="12" type="ORF">C3942_15715</name>
</gene>
<feature type="transmembrane region" description="Helical" evidence="9">
    <location>
        <begin position="144"/>
        <end position="161"/>
    </location>
</feature>
<dbReference type="PANTHER" id="PTHR43711">
    <property type="entry name" value="TWO-COMPONENT HISTIDINE KINASE"/>
    <property type="match status" value="1"/>
</dbReference>
<reference evidence="12 13" key="1">
    <citation type="submission" date="2018-02" db="EMBL/GenBank/DDBJ databases">
        <title>Genome sequencing of Solimonas sp. HR-BB.</title>
        <authorList>
            <person name="Lee Y."/>
            <person name="Jeon C.O."/>
        </authorList>
    </citation>
    <scope>NUCLEOTIDE SEQUENCE [LARGE SCALE GENOMIC DNA]</scope>
    <source>
        <strain evidence="12 13">HR-BB</strain>
    </source>
</reference>
<feature type="domain" description="Histidine kinase" evidence="10">
    <location>
        <begin position="261"/>
        <end position="475"/>
    </location>
</feature>
<dbReference type="CDD" id="cd16922">
    <property type="entry name" value="HATPase_EvgS-ArcB-TorS-like"/>
    <property type="match status" value="1"/>
</dbReference>
<feature type="transmembrane region" description="Helical" evidence="9">
    <location>
        <begin position="85"/>
        <end position="105"/>
    </location>
</feature>
<evidence type="ECO:0000313" key="13">
    <source>
        <dbReference type="Proteomes" id="UP000238220"/>
    </source>
</evidence>
<dbReference type="Gene3D" id="3.40.50.2300">
    <property type="match status" value="1"/>
</dbReference>
<feature type="modified residue" description="4-aspartylphosphate" evidence="7">
    <location>
        <position position="545"/>
    </location>
</feature>
<dbReference type="Pfam" id="PF00512">
    <property type="entry name" value="HisKA"/>
    <property type="match status" value="1"/>
</dbReference>
<dbReference type="SUPFAM" id="SSF55874">
    <property type="entry name" value="ATPase domain of HSP90 chaperone/DNA topoisomerase II/histidine kinase"/>
    <property type="match status" value="1"/>
</dbReference>
<dbReference type="FunFam" id="3.30.565.10:FF:000049">
    <property type="entry name" value="Two-component sensor histidine kinase"/>
    <property type="match status" value="1"/>
</dbReference>
<keyword evidence="13" id="KW-1185">Reference proteome</keyword>
<dbReference type="CDD" id="cd00156">
    <property type="entry name" value="REC"/>
    <property type="match status" value="1"/>
</dbReference>